<keyword evidence="1" id="KW-0812">Transmembrane</keyword>
<dbReference type="AlphaFoldDB" id="A0A177MIH8"/>
<protein>
    <recommendedName>
        <fullName evidence="4">DUF1152 domain-containing protein</fullName>
    </recommendedName>
</protein>
<evidence type="ECO:0000313" key="3">
    <source>
        <dbReference type="Proteomes" id="UP000078090"/>
    </source>
</evidence>
<sequence length="313" mass="34613">MNIPFFDALANGQRFLIAGVGGGFDIVSGVPIYLYLRRLGKQVAMANLSFTALGFSKCEEIRPGAFLVTKQSTDLPYFPERHILNWLSSFGEEPAMYAFSNEIGVLPLRSAYAEIVERHQIDTLVLVDGGTDSLIFGDEPGIGTVVEDACSMIAASGVAVKQSLMAVVGFGIDHFHDVNHHACLENIATLIKDDGYLGAFSLTKDMYEGRGYLELVDYLNQNMRVRHSIVTNSVASAIKGEFGDHQVTSRTSGSELFINPLMSLYWTFSLPAVVRRMAFAAKIENSTEMDEVVKLIRSFRIGTRLRDRKRIPL</sequence>
<name>A0A177MIH8_METMH</name>
<organism evidence="2 3">
    <name type="scientific">Methylomonas methanica</name>
    <dbReference type="NCBI Taxonomy" id="421"/>
    <lineage>
        <taxon>Bacteria</taxon>
        <taxon>Pseudomonadati</taxon>
        <taxon>Pseudomonadota</taxon>
        <taxon>Gammaproteobacteria</taxon>
        <taxon>Methylococcales</taxon>
        <taxon>Methylococcaceae</taxon>
        <taxon>Methylomonas</taxon>
    </lineage>
</organism>
<feature type="transmembrane region" description="Helical" evidence="1">
    <location>
        <begin position="15"/>
        <end position="36"/>
    </location>
</feature>
<keyword evidence="1" id="KW-1133">Transmembrane helix</keyword>
<gene>
    <name evidence="2" type="ORF">A1332_12750</name>
</gene>
<proteinExistence type="predicted"/>
<accession>A0A177MIH8</accession>
<comment type="caution">
    <text evidence="2">The sequence shown here is derived from an EMBL/GenBank/DDBJ whole genome shotgun (WGS) entry which is preliminary data.</text>
</comment>
<dbReference type="InterPro" id="IPR010581">
    <property type="entry name" value="DUF1152"/>
</dbReference>
<evidence type="ECO:0008006" key="4">
    <source>
        <dbReference type="Google" id="ProtNLM"/>
    </source>
</evidence>
<keyword evidence="1" id="KW-0472">Membrane</keyword>
<dbReference type="OrthoDB" id="182205at2"/>
<evidence type="ECO:0000313" key="2">
    <source>
        <dbReference type="EMBL" id="OAI05607.1"/>
    </source>
</evidence>
<dbReference type="Proteomes" id="UP000078090">
    <property type="component" value="Unassembled WGS sequence"/>
</dbReference>
<dbReference type="Pfam" id="PF06626">
    <property type="entry name" value="DUF1152"/>
    <property type="match status" value="1"/>
</dbReference>
<reference evidence="2 3" key="1">
    <citation type="submission" date="2016-03" db="EMBL/GenBank/DDBJ databases">
        <authorList>
            <person name="Ploux O."/>
        </authorList>
    </citation>
    <scope>NUCLEOTIDE SEQUENCE [LARGE SCALE GENOMIC DNA]</scope>
    <source>
        <strain evidence="2 3">R-45363</strain>
    </source>
</reference>
<dbReference type="RefSeq" id="WP_064008328.1">
    <property type="nucleotide sequence ID" value="NZ_LUUG01000063.1"/>
</dbReference>
<dbReference type="EMBL" id="LUUG01000063">
    <property type="protein sequence ID" value="OAI05607.1"/>
    <property type="molecule type" value="Genomic_DNA"/>
</dbReference>
<evidence type="ECO:0000256" key="1">
    <source>
        <dbReference type="SAM" id="Phobius"/>
    </source>
</evidence>